<evidence type="ECO:0000259" key="5">
    <source>
        <dbReference type="Pfam" id="PF00296"/>
    </source>
</evidence>
<name>A0A2S0KCM9_9ACTN</name>
<dbReference type="SUPFAM" id="SSF51679">
    <property type="entry name" value="Bacterial luciferase-like"/>
    <property type="match status" value="1"/>
</dbReference>
<dbReference type="CDD" id="cd01094">
    <property type="entry name" value="Alkanesulfonate_monoxygenase"/>
    <property type="match status" value="1"/>
</dbReference>
<keyword evidence="4 6" id="KW-0503">Monooxygenase</keyword>
<evidence type="ECO:0000256" key="1">
    <source>
        <dbReference type="ARBA" id="ARBA00022630"/>
    </source>
</evidence>
<proteinExistence type="predicted"/>
<keyword evidence="2" id="KW-0288">FMN</keyword>
<dbReference type="EC" id="1.14.14.5" evidence="6"/>
<dbReference type="Proteomes" id="UP000239814">
    <property type="component" value="Chromosome"/>
</dbReference>
<keyword evidence="7" id="KW-1185">Reference proteome</keyword>
<dbReference type="PANTHER" id="PTHR42847">
    <property type="entry name" value="ALKANESULFONATE MONOOXYGENASE"/>
    <property type="match status" value="1"/>
</dbReference>
<dbReference type="Pfam" id="PF00296">
    <property type="entry name" value="Bac_luciferase"/>
    <property type="match status" value="1"/>
</dbReference>
<dbReference type="OrthoDB" id="9814695at2"/>
<dbReference type="RefSeq" id="WP_105941186.1">
    <property type="nucleotide sequence ID" value="NZ_CP027433.1"/>
</dbReference>
<dbReference type="InterPro" id="IPR011251">
    <property type="entry name" value="Luciferase-like_dom"/>
</dbReference>
<dbReference type="GO" id="GO:0008726">
    <property type="term" value="F:alkanesulfonate monooxygenase activity"/>
    <property type="evidence" value="ECO:0007669"/>
    <property type="project" value="UniProtKB-EC"/>
</dbReference>
<dbReference type="AlphaFoldDB" id="A0A2S0KCM9"/>
<dbReference type="PANTHER" id="PTHR42847:SF4">
    <property type="entry name" value="ALKANESULFONATE MONOOXYGENASE-RELATED"/>
    <property type="match status" value="1"/>
</dbReference>
<protein>
    <submittedName>
        <fullName evidence="6">Alkanesulfonate monooxygenase</fullName>
        <ecNumber evidence="6">1.14.14.5</ecNumber>
    </submittedName>
</protein>
<dbReference type="GO" id="GO:0046306">
    <property type="term" value="P:alkanesulfonate catabolic process"/>
    <property type="evidence" value="ECO:0007669"/>
    <property type="project" value="TreeGrafter"/>
</dbReference>
<keyword evidence="3 6" id="KW-0560">Oxidoreductase</keyword>
<evidence type="ECO:0000256" key="4">
    <source>
        <dbReference type="ARBA" id="ARBA00023033"/>
    </source>
</evidence>
<feature type="domain" description="Luciferase-like" evidence="5">
    <location>
        <begin position="22"/>
        <end position="331"/>
    </location>
</feature>
<dbReference type="InterPro" id="IPR036661">
    <property type="entry name" value="Luciferase-like_sf"/>
</dbReference>
<evidence type="ECO:0000313" key="7">
    <source>
        <dbReference type="Proteomes" id="UP000239814"/>
    </source>
</evidence>
<sequence>MTTPHFHWYLPTTGDGREVVGAAVQEGFASAHRPASLDYLALVAKTAEQLGFEAVLTPTGTWCNDAWVTAAALIPQTSRLKFLVAFRPGLVSPTLAAQQAAAFHELSGGRLALNVVTGGDRTEQARFGDRLSKDERYARTTEFVKIVREAWSGTPFDFAGEYYDVAGAVVHNPPSPVPEVFFGGASEAARETAAQTVDTYLTWTEPPAAVGELVDDVRRRSARHGRDLSFGIRAHVIARDTREEAWAEARKLVDRMDRSVIEFTRAAIAKAESEGQKRQAQLSSDIENLEVYPGLWAGYGLVRGGAGTALVGSHAEIADLIAQYRGVGIDHFVLSGQPHIEEAFWFAEGVRPLVEKATQSAPQVEVEPKISES</sequence>
<organism evidence="6 7">
    <name type="scientific">Gordonia iterans</name>
    <dbReference type="NCBI Taxonomy" id="1004901"/>
    <lineage>
        <taxon>Bacteria</taxon>
        <taxon>Bacillati</taxon>
        <taxon>Actinomycetota</taxon>
        <taxon>Actinomycetes</taxon>
        <taxon>Mycobacteriales</taxon>
        <taxon>Gordoniaceae</taxon>
        <taxon>Gordonia</taxon>
    </lineage>
</organism>
<evidence type="ECO:0000313" key="6">
    <source>
        <dbReference type="EMBL" id="AVL99451.1"/>
    </source>
</evidence>
<dbReference type="InterPro" id="IPR050172">
    <property type="entry name" value="SsuD_RutA_monooxygenase"/>
</dbReference>
<dbReference type="EMBL" id="CP027433">
    <property type="protein sequence ID" value="AVL99451.1"/>
    <property type="molecule type" value="Genomic_DNA"/>
</dbReference>
<gene>
    <name evidence="6" type="ORF">C6V83_03285</name>
</gene>
<reference evidence="6 7" key="1">
    <citation type="submission" date="2018-03" db="EMBL/GenBank/DDBJ databases">
        <title>Characteristics and genome of n-alkane degrading marine bacteria Gordonia iterans isolated from crude oil contaminated in Tae-an, South Korea.</title>
        <authorList>
            <person name="Lee S.-S."/>
            <person name="Kim H."/>
        </authorList>
    </citation>
    <scope>NUCLEOTIDE SEQUENCE [LARGE SCALE GENOMIC DNA]</scope>
    <source>
        <strain evidence="6 7">Co17</strain>
    </source>
</reference>
<dbReference type="Gene3D" id="3.20.20.30">
    <property type="entry name" value="Luciferase-like domain"/>
    <property type="match status" value="1"/>
</dbReference>
<evidence type="ECO:0000256" key="3">
    <source>
        <dbReference type="ARBA" id="ARBA00023002"/>
    </source>
</evidence>
<accession>A0A2S0KCM9</accession>
<evidence type="ECO:0000256" key="2">
    <source>
        <dbReference type="ARBA" id="ARBA00022643"/>
    </source>
</evidence>
<keyword evidence="1" id="KW-0285">Flavoprotein</keyword>
<dbReference type="KEGG" id="git:C6V83_03285"/>